<gene>
    <name evidence="5" type="primary">airim</name>
    <name evidence="2 4" type="synonym">c1orf109</name>
</gene>
<name>A0A803K862_XENTR</name>
<dbReference type="InterPro" id="IPR029159">
    <property type="entry name" value="CA109-like"/>
</dbReference>
<dbReference type="Proteomes" id="UP000008143">
    <property type="component" value="Chromosome 2"/>
</dbReference>
<dbReference type="OrthoDB" id="6605214at2759"/>
<feature type="transmembrane region" description="Helical" evidence="1">
    <location>
        <begin position="12"/>
        <end position="33"/>
    </location>
</feature>
<dbReference type="Xenbase" id="XB-GENE-5846660">
    <property type="gene designation" value="airim"/>
</dbReference>
<dbReference type="CTD" id="54955"/>
<organism evidence="2">
    <name type="scientific">Xenopus tropicalis</name>
    <name type="common">Western clawed frog</name>
    <name type="synonym">Silurana tropicalis</name>
    <dbReference type="NCBI Taxonomy" id="8364"/>
    <lineage>
        <taxon>Eukaryota</taxon>
        <taxon>Metazoa</taxon>
        <taxon>Chordata</taxon>
        <taxon>Craniata</taxon>
        <taxon>Vertebrata</taxon>
        <taxon>Euteleostomi</taxon>
        <taxon>Amphibia</taxon>
        <taxon>Batrachia</taxon>
        <taxon>Anura</taxon>
        <taxon>Pipoidea</taxon>
        <taxon>Pipidae</taxon>
        <taxon>Xenopodinae</taxon>
        <taxon>Xenopus</taxon>
        <taxon>Silurana</taxon>
    </lineage>
</organism>
<dbReference type="AGR" id="Xenbase:XB-GENE-5846660"/>
<reference evidence="2" key="1">
    <citation type="journal article" date="2010" name="Science">
        <title>The genome of the Western clawed frog Xenopus tropicalis.</title>
        <authorList>
            <person name="Hellsten U."/>
            <person name="Harland R.M."/>
            <person name="Gilchrist M.J."/>
            <person name="Hendrix D."/>
            <person name="Jurka J."/>
            <person name="Kapitonov V."/>
            <person name="Ovcharenko I."/>
            <person name="Putnam N.H."/>
            <person name="Shu S."/>
            <person name="Taher L."/>
            <person name="Blitz I.L."/>
            <person name="Blumberg B."/>
            <person name="Dichmann D.S."/>
            <person name="Dubchak I."/>
            <person name="Amaya E."/>
            <person name="Detter J.C."/>
            <person name="Fletcher R."/>
            <person name="Gerhard D.S."/>
            <person name="Goodstein D."/>
            <person name="Graves T."/>
            <person name="Grigoriev I.V."/>
            <person name="Grimwood J."/>
            <person name="Kawashima T."/>
            <person name="Lindquist E."/>
            <person name="Lucas S.M."/>
            <person name="Mead P.E."/>
            <person name="Mitros T."/>
            <person name="Ogino H."/>
            <person name="Ohta Y."/>
            <person name="Poliakov A.V."/>
            <person name="Pollet N."/>
            <person name="Robert J."/>
            <person name="Salamov A."/>
            <person name="Sater A.K."/>
            <person name="Schmutz J."/>
            <person name="Terry A."/>
            <person name="Vize P.D."/>
            <person name="Warren W.C."/>
            <person name="Wells D."/>
            <person name="Wills A."/>
            <person name="Wilson R.K."/>
            <person name="Zimmerman L.B."/>
            <person name="Zorn A.M."/>
            <person name="Grainger R."/>
            <person name="Grammer T."/>
            <person name="Khokha M.K."/>
            <person name="Richardson P.M."/>
            <person name="Rokhsar D.S."/>
        </authorList>
    </citation>
    <scope>NUCLEOTIDE SEQUENCE [LARGE SCALE GENOMIC DNA]</scope>
    <source>
        <strain evidence="2">Nigerian</strain>
    </source>
</reference>
<sequence length="263" mass="29894">MHVCQNLRVRANLITNVCLIAAIIDLQAILALVSTPSEVIWPLGCHDMTHQNARINASGMSEKPAFVSVQQSLRKSFDAIEPLHEEWNNTLLECNPHLTSLSNLAEQLQACQRVLFKKTPLSSFINLQEHLRFKLQAAMEFNLEILNQKLSTLQRIRDSVSQVVGSVLYMYETSIEKIGLEAILERSSLCPSIADMLEWLQDIEKHYRNQYLQRKLLLQVCGGHLSDIQALPQSWAKLRDAASSKQQHVEDILLSVSFFRMST</sequence>
<dbReference type="OMA" id="SHVEQVF"/>
<keyword evidence="1" id="KW-1133">Transmembrane helix</keyword>
<keyword evidence="1" id="KW-0812">Transmembrane</keyword>
<dbReference type="PANTHER" id="PTHR16234">
    <property type="entry name" value="SIMILAR TO HYPOTHETICAL PROTEIN FLJ20508"/>
    <property type="match status" value="1"/>
</dbReference>
<keyword evidence="1" id="KW-0472">Membrane</keyword>
<dbReference type="AlphaFoldDB" id="A0A803K862"/>
<protein>
    <submittedName>
        <fullName evidence="2 4">Uncharacterized protein C1orf109 homolog</fullName>
    </submittedName>
</protein>
<evidence type="ECO:0000256" key="1">
    <source>
        <dbReference type="SAM" id="Phobius"/>
    </source>
</evidence>
<dbReference type="PANTHER" id="PTHR16234:SF5">
    <property type="entry name" value="AFG2-INTERACTING RIBOSOME MATURATION FACTOR"/>
    <property type="match status" value="1"/>
</dbReference>
<evidence type="ECO:0000313" key="4">
    <source>
        <dbReference type="RefSeq" id="XP_012812577.1"/>
    </source>
</evidence>
<dbReference type="GeneID" id="733509"/>
<reference evidence="2" key="2">
    <citation type="submission" date="2021-03" db="UniProtKB">
        <authorList>
            <consortium name="Ensembl"/>
        </authorList>
    </citation>
    <scope>IDENTIFICATION</scope>
</reference>
<dbReference type="Ensembl" id="ENSXETT00000109834">
    <property type="protein sequence ID" value="ENSXETP00000116430"/>
    <property type="gene ID" value="ENSXETG00000017463"/>
</dbReference>
<proteinExistence type="predicted"/>
<keyword evidence="3" id="KW-1185">Reference proteome</keyword>
<evidence type="ECO:0000313" key="3">
    <source>
        <dbReference type="Proteomes" id="UP000008143"/>
    </source>
</evidence>
<reference evidence="4" key="3">
    <citation type="submission" date="2025-04" db="UniProtKB">
        <authorList>
            <consortium name="RefSeq"/>
        </authorList>
    </citation>
    <scope>IDENTIFICATION</scope>
    <source>
        <strain evidence="4">Nigerian</strain>
        <tissue evidence="4">Liver and blood</tissue>
    </source>
</reference>
<accession>A0A803K862</accession>
<dbReference type="Bgee" id="ENSXETG00000017463">
    <property type="expression patterns" value="Expressed in egg cell and 12 other cell types or tissues"/>
</dbReference>
<dbReference type="GeneTree" id="ENSGT00390000008551"/>
<dbReference type="RefSeq" id="XP_012812577.1">
    <property type="nucleotide sequence ID" value="XM_012957123.2"/>
</dbReference>
<evidence type="ECO:0000313" key="5">
    <source>
        <dbReference type="Xenbase" id="XB-GENE-5846660"/>
    </source>
</evidence>
<evidence type="ECO:0000313" key="2">
    <source>
        <dbReference type="Ensembl" id="ENSXETP00000116430"/>
    </source>
</evidence>
<dbReference type="Pfam" id="PF15011">
    <property type="entry name" value="CA109-like"/>
    <property type="match status" value="1"/>
</dbReference>